<dbReference type="AlphaFoldDB" id="K2G036"/>
<sequence length="351" mass="41564">ISWNYNWVMLKVFTWSTYYFVPTPTLFWIWTWSTVYDNTFWSWKDLLPWVNNAAVFDSSKVYATWSDSLWGTDITNLMTTVKAAYSTWNVTTPAVQAIVAASWAELINIWEGLVKNSLWGGIKDNWNWNEQAISPNWNSSGNAWTSCLNIKTAYPSSADWIYWINPDSTTPIQAYCDMTTDSWGWTLIVNIKKNNAPPADWNTRTTWFDFWWDRTKTYRLSDSAINALRLWWTSVYRNRASTNNTFYYTLASNPFTSNIWNYPSATWLCTNLGLTNDCRNLYYDSNSSPYTLYAYSWSPQQWDHPWTFAMAGSTWAPTCANKPWLWWLWASYWCDSWTWNSDSTWAEWWMR</sequence>
<proteinExistence type="predicted"/>
<dbReference type="GO" id="GO:0005615">
    <property type="term" value="C:extracellular space"/>
    <property type="evidence" value="ECO:0007669"/>
    <property type="project" value="TreeGrafter"/>
</dbReference>
<dbReference type="PANTHER" id="PTHR16146">
    <property type="entry name" value="INTELECTIN"/>
    <property type="match status" value="1"/>
</dbReference>
<comment type="caution">
    <text evidence="2">The sequence shown here is derived from an EMBL/GenBank/DDBJ whole genome shotgun (WGS) entry which is preliminary data.</text>
</comment>
<keyword evidence="1" id="KW-1015">Disulfide bond</keyword>
<evidence type="ECO:0000256" key="1">
    <source>
        <dbReference type="ARBA" id="ARBA00023157"/>
    </source>
</evidence>
<accession>K2G036</accession>
<evidence type="ECO:0008006" key="3">
    <source>
        <dbReference type="Google" id="ProtNLM"/>
    </source>
</evidence>
<reference evidence="2" key="1">
    <citation type="journal article" date="2012" name="Science">
        <title>Fermentation, hydrogen, and sulfur metabolism in multiple uncultivated bacterial phyla.</title>
        <authorList>
            <person name="Wrighton K.C."/>
            <person name="Thomas B.C."/>
            <person name="Sharon I."/>
            <person name="Miller C.S."/>
            <person name="Castelle C.J."/>
            <person name="VerBerkmoes N.C."/>
            <person name="Wilkins M.J."/>
            <person name="Hettich R.L."/>
            <person name="Lipton M.S."/>
            <person name="Williams K.H."/>
            <person name="Long P.E."/>
            <person name="Banfield J.F."/>
        </authorList>
    </citation>
    <scope>NUCLEOTIDE SEQUENCE [LARGE SCALE GENOMIC DNA]</scope>
</reference>
<dbReference type="GO" id="GO:0070492">
    <property type="term" value="F:oligosaccharide binding"/>
    <property type="evidence" value="ECO:0007669"/>
    <property type="project" value="TreeGrafter"/>
</dbReference>
<name>K2G036_9BACT</name>
<evidence type="ECO:0000313" key="2">
    <source>
        <dbReference type="EMBL" id="EKE28558.1"/>
    </source>
</evidence>
<dbReference type="InterPro" id="IPR036056">
    <property type="entry name" value="Fibrinogen-like_C"/>
</dbReference>
<dbReference type="PANTHER" id="PTHR16146:SF46">
    <property type="entry name" value="INTELECTIN-1A-RELATED"/>
    <property type="match status" value="1"/>
</dbReference>
<dbReference type="SUPFAM" id="SSF56496">
    <property type="entry name" value="Fibrinogen C-terminal domain-like"/>
    <property type="match status" value="1"/>
</dbReference>
<dbReference type="NCBIfam" id="NF040941">
    <property type="entry name" value="GGGWT_bact"/>
    <property type="match status" value="1"/>
</dbReference>
<dbReference type="EMBL" id="AMFJ01000319">
    <property type="protein sequence ID" value="EKE28558.1"/>
    <property type="molecule type" value="Genomic_DNA"/>
</dbReference>
<feature type="non-terminal residue" evidence="2">
    <location>
        <position position="1"/>
    </location>
</feature>
<dbReference type="Gene3D" id="2.60.120.1000">
    <property type="match status" value="1"/>
</dbReference>
<gene>
    <name evidence="2" type="ORF">ACD_3C00045G0004</name>
</gene>
<protein>
    <recommendedName>
        <fullName evidence="3">Fibrinogen C-terminal domain-containing protein</fullName>
    </recommendedName>
</protein>
<organism evidence="2">
    <name type="scientific">uncultured bacterium</name>
    <name type="common">gcode 4</name>
    <dbReference type="NCBI Taxonomy" id="1234023"/>
    <lineage>
        <taxon>Bacteria</taxon>
        <taxon>environmental samples</taxon>
    </lineage>
</organism>